<keyword evidence="2" id="KW-0732">Signal</keyword>
<dbReference type="RefSeq" id="WP_116058696.1">
    <property type="nucleotide sequence ID" value="NZ_QRDZ01000001.1"/>
</dbReference>
<reference evidence="4 5" key="1">
    <citation type="submission" date="2018-07" db="EMBL/GenBank/DDBJ databases">
        <title>Genomic Encyclopedia of Type Strains, Phase III (KMG-III): the genomes of soil and plant-associated and newly described type strains.</title>
        <authorList>
            <person name="Whitman W."/>
        </authorList>
    </citation>
    <scope>NUCLEOTIDE SEQUENCE [LARGE SCALE GENOMIC DNA]</scope>
    <source>
        <strain evidence="4 5">CECT 7287</strain>
    </source>
</reference>
<proteinExistence type="predicted"/>
<dbReference type="InterPro" id="IPR001119">
    <property type="entry name" value="SLH_dom"/>
</dbReference>
<dbReference type="PANTHER" id="PTHR43308:SF5">
    <property type="entry name" value="S-LAYER PROTEIN _ PEPTIDOGLYCAN ENDO-BETA-N-ACETYLGLUCOSAMINIDASE"/>
    <property type="match status" value="1"/>
</dbReference>
<feature type="region of interest" description="Disordered" evidence="1">
    <location>
        <begin position="298"/>
        <end position="338"/>
    </location>
</feature>
<dbReference type="PROSITE" id="PS51272">
    <property type="entry name" value="SLH"/>
    <property type="match status" value="2"/>
</dbReference>
<evidence type="ECO:0000256" key="2">
    <source>
        <dbReference type="SAM" id="SignalP"/>
    </source>
</evidence>
<sequence>MKKHIITLVLFAVLISLASPPASAATGFTDVGPNEYAWAQEAVAYMADNGYMKGDGKGNFKPAKPITKAELGVLLYRMFPELRSKFPPNRAIIPSDLPAKHWAREELLSVFVYTDHRKYNIGNYGSGDKYTLQPDAKVNRWKTMIILNEMFPLNEDEVLPMAVLNPVLKRIKDIKRVAIKEGGGYSQNNCARMANQPIICLFSSRTELDGGGDDDADLALALYNMVSHGILTPDKNGKFRPKATITRAEIATILYRIKQLVDSKTINVYQSPCWAPLAIPYPEGYAINGKTEEEAVNAGYCPSSSGTSTEAVSPASNEEMSASDDEIPAPHTVPGSETNDQEVVINTTGHKLLKISVTSSQTVDLNLWLDGNFQYVSAKQLPYELDVSKSSSVKVRAVTRTLQGYQNKPFDTKLIVEWAD</sequence>
<evidence type="ECO:0000256" key="1">
    <source>
        <dbReference type="SAM" id="MobiDB-lite"/>
    </source>
</evidence>
<feature type="domain" description="SLH" evidence="3">
    <location>
        <begin position="25"/>
        <end position="89"/>
    </location>
</feature>
<dbReference type="AlphaFoldDB" id="A0A3D9KT53"/>
<evidence type="ECO:0000313" key="4">
    <source>
        <dbReference type="EMBL" id="RED89236.1"/>
    </source>
</evidence>
<feature type="compositionally biased region" description="Polar residues" evidence="1">
    <location>
        <begin position="302"/>
        <end position="320"/>
    </location>
</feature>
<feature type="signal peptide" evidence="2">
    <location>
        <begin position="1"/>
        <end position="24"/>
    </location>
</feature>
<dbReference type="OrthoDB" id="2382419at2"/>
<organism evidence="4 5">
    <name type="scientific">Cohnella phaseoli</name>
    <dbReference type="NCBI Taxonomy" id="456490"/>
    <lineage>
        <taxon>Bacteria</taxon>
        <taxon>Bacillati</taxon>
        <taxon>Bacillota</taxon>
        <taxon>Bacilli</taxon>
        <taxon>Bacillales</taxon>
        <taxon>Paenibacillaceae</taxon>
        <taxon>Cohnella</taxon>
    </lineage>
</organism>
<feature type="chain" id="PRO_5017783158" evidence="2">
    <location>
        <begin position="25"/>
        <end position="420"/>
    </location>
</feature>
<name>A0A3D9KT53_9BACL</name>
<gene>
    <name evidence="4" type="ORF">DFP98_101211</name>
</gene>
<comment type="caution">
    <text evidence="4">The sequence shown here is derived from an EMBL/GenBank/DDBJ whole genome shotgun (WGS) entry which is preliminary data.</text>
</comment>
<keyword evidence="5" id="KW-1185">Reference proteome</keyword>
<evidence type="ECO:0000259" key="3">
    <source>
        <dbReference type="PROSITE" id="PS51272"/>
    </source>
</evidence>
<protein>
    <submittedName>
        <fullName evidence="4">S-layer family protein</fullName>
    </submittedName>
</protein>
<dbReference type="InterPro" id="IPR051465">
    <property type="entry name" value="Cell_Envelope_Struct_Comp"/>
</dbReference>
<accession>A0A3D9KT53</accession>
<dbReference type="EMBL" id="QRDZ01000001">
    <property type="protein sequence ID" value="RED89236.1"/>
    <property type="molecule type" value="Genomic_DNA"/>
</dbReference>
<feature type="domain" description="SLH" evidence="3">
    <location>
        <begin position="202"/>
        <end position="268"/>
    </location>
</feature>
<dbReference type="PANTHER" id="PTHR43308">
    <property type="entry name" value="OUTER MEMBRANE PROTEIN ALPHA-RELATED"/>
    <property type="match status" value="1"/>
</dbReference>
<dbReference type="Pfam" id="PF00395">
    <property type="entry name" value="SLH"/>
    <property type="match status" value="2"/>
</dbReference>
<evidence type="ECO:0000313" key="5">
    <source>
        <dbReference type="Proteomes" id="UP000256977"/>
    </source>
</evidence>
<dbReference type="Proteomes" id="UP000256977">
    <property type="component" value="Unassembled WGS sequence"/>
</dbReference>